<comment type="caution">
    <text evidence="3">The sequence shown here is derived from an EMBL/GenBank/DDBJ whole genome shotgun (WGS) entry which is preliminary data.</text>
</comment>
<dbReference type="EMBL" id="JAGPXF010000005">
    <property type="protein sequence ID" value="KAH7241365.1"/>
    <property type="molecule type" value="Genomic_DNA"/>
</dbReference>
<accession>A0A8K0WA10</accession>
<dbReference type="AlphaFoldDB" id="A0A8K0WA10"/>
<proteinExistence type="predicted"/>
<keyword evidence="4" id="KW-1185">Reference proteome</keyword>
<dbReference type="Proteomes" id="UP000813427">
    <property type="component" value="Unassembled WGS sequence"/>
</dbReference>
<dbReference type="Gene3D" id="3.50.4.10">
    <property type="entry name" value="Hepatocyte Growth Factor"/>
    <property type="match status" value="1"/>
</dbReference>
<evidence type="ECO:0000256" key="1">
    <source>
        <dbReference type="SAM" id="SignalP"/>
    </source>
</evidence>
<dbReference type="InterPro" id="IPR003609">
    <property type="entry name" value="Pan_app"/>
</dbReference>
<reference evidence="3" key="1">
    <citation type="journal article" date="2021" name="Nat. Commun.">
        <title>Genetic determinants of endophytism in the Arabidopsis root mycobiome.</title>
        <authorList>
            <person name="Mesny F."/>
            <person name="Miyauchi S."/>
            <person name="Thiergart T."/>
            <person name="Pickel B."/>
            <person name="Atanasova L."/>
            <person name="Karlsson M."/>
            <person name="Huettel B."/>
            <person name="Barry K.W."/>
            <person name="Haridas S."/>
            <person name="Chen C."/>
            <person name="Bauer D."/>
            <person name="Andreopoulos W."/>
            <person name="Pangilinan J."/>
            <person name="LaButti K."/>
            <person name="Riley R."/>
            <person name="Lipzen A."/>
            <person name="Clum A."/>
            <person name="Drula E."/>
            <person name="Henrissat B."/>
            <person name="Kohler A."/>
            <person name="Grigoriev I.V."/>
            <person name="Martin F.M."/>
            <person name="Hacquard S."/>
        </authorList>
    </citation>
    <scope>NUCLEOTIDE SEQUENCE</scope>
    <source>
        <strain evidence="3">MPI-SDFR-AT-0068</strain>
    </source>
</reference>
<evidence type="ECO:0000313" key="3">
    <source>
        <dbReference type="EMBL" id="KAH7241365.1"/>
    </source>
</evidence>
<sequence>MAHYLLLIYLACLASVAVQVSAQSCNTTGTFDSCCPSTDNKVIIVKGKEFRVHCNSYISQVAKQTSTSVECIDSCSSDPACVGVHLKRPANARFTSCERKLQSPEANTVSFVLVDPTDTTKLIKDLGDCQNNLTIITASNATCTTDLEKCLKDLGECTPGDTTCPGKLETCEKQKGTCQEALDRYKKQAKPFCCSETKVQTIGGGSYRHHCNQVTTPASPNPFSSQKKADNIEECARLCTKSSGCRWLYYVVHTKNCALGRGGWNHQTKNAFTTPGATGSGCTVLEKA</sequence>
<protein>
    <recommendedName>
        <fullName evidence="2">Apple domain-containing protein</fullName>
    </recommendedName>
</protein>
<keyword evidence="1" id="KW-0732">Signal</keyword>
<dbReference type="SUPFAM" id="SSF57414">
    <property type="entry name" value="Hairpin loop containing domain-like"/>
    <property type="match status" value="1"/>
</dbReference>
<feature type="domain" description="Apple" evidence="2">
    <location>
        <begin position="225"/>
        <end position="260"/>
    </location>
</feature>
<dbReference type="Pfam" id="PF00024">
    <property type="entry name" value="PAN_1"/>
    <property type="match status" value="1"/>
</dbReference>
<organism evidence="3 4">
    <name type="scientific">Fusarium tricinctum</name>
    <dbReference type="NCBI Taxonomy" id="61284"/>
    <lineage>
        <taxon>Eukaryota</taxon>
        <taxon>Fungi</taxon>
        <taxon>Dikarya</taxon>
        <taxon>Ascomycota</taxon>
        <taxon>Pezizomycotina</taxon>
        <taxon>Sordariomycetes</taxon>
        <taxon>Hypocreomycetidae</taxon>
        <taxon>Hypocreales</taxon>
        <taxon>Nectriaceae</taxon>
        <taxon>Fusarium</taxon>
        <taxon>Fusarium tricinctum species complex</taxon>
    </lineage>
</organism>
<feature type="signal peptide" evidence="1">
    <location>
        <begin position="1"/>
        <end position="22"/>
    </location>
</feature>
<gene>
    <name evidence="3" type="ORF">BKA59DRAFT_529008</name>
</gene>
<evidence type="ECO:0000313" key="4">
    <source>
        <dbReference type="Proteomes" id="UP000813427"/>
    </source>
</evidence>
<name>A0A8K0WA10_9HYPO</name>
<feature type="chain" id="PRO_5035475737" description="Apple domain-containing protein" evidence="1">
    <location>
        <begin position="23"/>
        <end position="288"/>
    </location>
</feature>
<dbReference type="OrthoDB" id="5067687at2759"/>
<evidence type="ECO:0000259" key="2">
    <source>
        <dbReference type="Pfam" id="PF00024"/>
    </source>
</evidence>